<name>A0AAW0SXP2_SCYPA</name>
<evidence type="ECO:0000313" key="2">
    <source>
        <dbReference type="Proteomes" id="UP001487740"/>
    </source>
</evidence>
<keyword evidence="2" id="KW-1185">Reference proteome</keyword>
<evidence type="ECO:0000313" key="1">
    <source>
        <dbReference type="EMBL" id="KAK8380113.1"/>
    </source>
</evidence>
<protein>
    <submittedName>
        <fullName evidence="1">Uncharacterized protein</fullName>
    </submittedName>
</protein>
<sequence>MHLSVLEITYLEVVGVGESVREMSKVCESLVAVCRQVTAETREQLSFGVFGFAGTCVIIPSRTQRPRPTCGSPGPPPASALRIIPSQSAPPPPTWRENTCQPQIHLSKVTWPEGVSGSKEIQLGIRSAPTKPPYPCLRRTDLYTYNTSSPLHLSPYPMLPSPYETLATRRLHLVAAGKPRAAAEATS</sequence>
<dbReference type="EMBL" id="JARAKH010000042">
    <property type="protein sequence ID" value="KAK8380113.1"/>
    <property type="molecule type" value="Genomic_DNA"/>
</dbReference>
<reference evidence="1 2" key="1">
    <citation type="submission" date="2023-03" db="EMBL/GenBank/DDBJ databases">
        <title>High-quality genome of Scylla paramamosain provides insights in environmental adaptation.</title>
        <authorList>
            <person name="Zhang L."/>
        </authorList>
    </citation>
    <scope>NUCLEOTIDE SEQUENCE [LARGE SCALE GENOMIC DNA]</scope>
    <source>
        <strain evidence="1">LZ_2023a</strain>
        <tissue evidence="1">Muscle</tissue>
    </source>
</reference>
<accession>A0AAW0SXP2</accession>
<dbReference type="Proteomes" id="UP001487740">
    <property type="component" value="Unassembled WGS sequence"/>
</dbReference>
<gene>
    <name evidence="1" type="ORF">O3P69_016628</name>
</gene>
<dbReference type="AlphaFoldDB" id="A0AAW0SXP2"/>
<proteinExistence type="predicted"/>
<comment type="caution">
    <text evidence="1">The sequence shown here is derived from an EMBL/GenBank/DDBJ whole genome shotgun (WGS) entry which is preliminary data.</text>
</comment>
<organism evidence="1 2">
    <name type="scientific">Scylla paramamosain</name>
    <name type="common">Mud crab</name>
    <dbReference type="NCBI Taxonomy" id="85552"/>
    <lineage>
        <taxon>Eukaryota</taxon>
        <taxon>Metazoa</taxon>
        <taxon>Ecdysozoa</taxon>
        <taxon>Arthropoda</taxon>
        <taxon>Crustacea</taxon>
        <taxon>Multicrustacea</taxon>
        <taxon>Malacostraca</taxon>
        <taxon>Eumalacostraca</taxon>
        <taxon>Eucarida</taxon>
        <taxon>Decapoda</taxon>
        <taxon>Pleocyemata</taxon>
        <taxon>Brachyura</taxon>
        <taxon>Eubrachyura</taxon>
        <taxon>Portunoidea</taxon>
        <taxon>Portunidae</taxon>
        <taxon>Portuninae</taxon>
        <taxon>Scylla</taxon>
    </lineage>
</organism>